<keyword evidence="3 5" id="KW-0663">Pyridoxal phosphate</keyword>
<gene>
    <name evidence="7" type="ORF">N7494_011209</name>
</gene>
<dbReference type="AlphaFoldDB" id="A0AAD6CJD4"/>
<sequence length="383" mass="41753">MIKMTFQLPEKFAQIPRYQLLYSHPSPIHPLKSLAPPPGHHPNHPKISIFAKREDQSSPLACSGNKYRKLEYIVPDILSDVPKYGYHEHHPPGEKIFPSADRQPCSSQKAQSKATTLALVLLHCGTGGGLRTASDKGSFLRTGNVQINRLLGADVQVFEEGDPVADDAHPVLERLRGQGEIPYWIPGGASLHPLGGLGYARAAAEIAEQEQTLQLEGSGRFDVIFVACGSGSTHGGLIAGFKMLDKMGGSTAPRKLMGILNSPTKPRVYHEERVLTFARRAGAFIGLEEDNIGKEDVWLEDGFVGTGYGILDEHTSLALERMAQMEGVILDPVYTAKVASAMMYWVQEKGVTEYAEEHGLKHVNVLFIHTGGQAALGAYADRL</sequence>
<dbReference type="EMBL" id="JAQIZZ010000008">
    <property type="protein sequence ID" value="KAJ5524559.1"/>
    <property type="molecule type" value="Genomic_DNA"/>
</dbReference>
<evidence type="ECO:0000256" key="3">
    <source>
        <dbReference type="ARBA" id="ARBA00022898"/>
    </source>
</evidence>
<evidence type="ECO:0000256" key="4">
    <source>
        <dbReference type="PIRSR" id="PIRSR006278-1"/>
    </source>
</evidence>
<accession>A0AAD6CJD4</accession>
<dbReference type="InterPro" id="IPR001926">
    <property type="entry name" value="TrpB-like_PALP"/>
</dbReference>
<dbReference type="GO" id="GO:0019148">
    <property type="term" value="F:D-cysteine desulfhydrase activity"/>
    <property type="evidence" value="ECO:0007669"/>
    <property type="project" value="TreeGrafter"/>
</dbReference>
<dbReference type="Gene3D" id="3.40.50.1100">
    <property type="match status" value="3"/>
</dbReference>
<name>A0AAD6CJD4_9EURO</name>
<evidence type="ECO:0000313" key="7">
    <source>
        <dbReference type="EMBL" id="KAJ5524559.1"/>
    </source>
</evidence>
<dbReference type="Proteomes" id="UP001220324">
    <property type="component" value="Unassembled WGS sequence"/>
</dbReference>
<dbReference type="SUPFAM" id="SSF53686">
    <property type="entry name" value="Tryptophan synthase beta subunit-like PLP-dependent enzymes"/>
    <property type="match status" value="1"/>
</dbReference>
<dbReference type="InterPro" id="IPR027278">
    <property type="entry name" value="ACCD_DCysDesulf"/>
</dbReference>
<dbReference type="PANTHER" id="PTHR43780">
    <property type="entry name" value="1-AMINOCYCLOPROPANE-1-CARBOXYLATE DEAMINASE-RELATED"/>
    <property type="match status" value="1"/>
</dbReference>
<evidence type="ECO:0000256" key="2">
    <source>
        <dbReference type="ARBA" id="ARBA00008639"/>
    </source>
</evidence>
<dbReference type="InterPro" id="IPR036052">
    <property type="entry name" value="TrpB-like_PALP_sf"/>
</dbReference>
<feature type="modified residue" description="N6-(pyridoxal phosphate)lysine" evidence="5">
    <location>
        <position position="66"/>
    </location>
</feature>
<feature type="active site" description="Nucleophile" evidence="4">
    <location>
        <position position="107"/>
    </location>
</feature>
<dbReference type="PANTHER" id="PTHR43780:SF2">
    <property type="entry name" value="1-AMINOCYCLOPROPANE-1-CARBOXYLATE DEAMINASE-RELATED"/>
    <property type="match status" value="1"/>
</dbReference>
<evidence type="ECO:0000256" key="1">
    <source>
        <dbReference type="ARBA" id="ARBA00001933"/>
    </source>
</evidence>
<organism evidence="7 8">
    <name type="scientific">Penicillium frequentans</name>
    <dbReference type="NCBI Taxonomy" id="3151616"/>
    <lineage>
        <taxon>Eukaryota</taxon>
        <taxon>Fungi</taxon>
        <taxon>Dikarya</taxon>
        <taxon>Ascomycota</taxon>
        <taxon>Pezizomycotina</taxon>
        <taxon>Eurotiomycetes</taxon>
        <taxon>Eurotiomycetidae</taxon>
        <taxon>Eurotiales</taxon>
        <taxon>Aspergillaceae</taxon>
        <taxon>Penicillium</taxon>
    </lineage>
</organism>
<comment type="caution">
    <text evidence="7">The sequence shown here is derived from an EMBL/GenBank/DDBJ whole genome shotgun (WGS) entry which is preliminary data.</text>
</comment>
<evidence type="ECO:0000313" key="8">
    <source>
        <dbReference type="Proteomes" id="UP001220324"/>
    </source>
</evidence>
<dbReference type="Pfam" id="PF00291">
    <property type="entry name" value="PALP"/>
    <property type="match status" value="1"/>
</dbReference>
<dbReference type="PIRSF" id="PIRSF006278">
    <property type="entry name" value="ACCD_DCysDesulf"/>
    <property type="match status" value="1"/>
</dbReference>
<feature type="domain" description="Tryptophan synthase beta chain-like PALP" evidence="6">
    <location>
        <begin position="142"/>
        <end position="347"/>
    </location>
</feature>
<evidence type="ECO:0000259" key="6">
    <source>
        <dbReference type="Pfam" id="PF00291"/>
    </source>
</evidence>
<protein>
    <recommendedName>
        <fullName evidence="6">Tryptophan synthase beta chain-like PALP domain-containing protein</fullName>
    </recommendedName>
</protein>
<comment type="cofactor">
    <cofactor evidence="1">
        <name>pyridoxal 5'-phosphate</name>
        <dbReference type="ChEBI" id="CHEBI:597326"/>
    </cofactor>
</comment>
<reference evidence="7 8" key="1">
    <citation type="journal article" date="2023" name="IMA Fungus">
        <title>Comparative genomic study of the Penicillium genus elucidates a diverse pangenome and 15 lateral gene transfer events.</title>
        <authorList>
            <person name="Petersen C."/>
            <person name="Sorensen T."/>
            <person name="Nielsen M.R."/>
            <person name="Sondergaard T.E."/>
            <person name="Sorensen J.L."/>
            <person name="Fitzpatrick D.A."/>
            <person name="Frisvad J.C."/>
            <person name="Nielsen K.L."/>
        </authorList>
    </citation>
    <scope>NUCLEOTIDE SEQUENCE [LARGE SCALE GENOMIC DNA]</scope>
    <source>
        <strain evidence="7 8">IBT 35679</strain>
    </source>
</reference>
<proteinExistence type="inferred from homology"/>
<keyword evidence="8" id="KW-1185">Reference proteome</keyword>
<comment type="similarity">
    <text evidence="2">Belongs to the ACC deaminase/D-cysteine desulfhydrase family.</text>
</comment>
<evidence type="ECO:0000256" key="5">
    <source>
        <dbReference type="PIRSR" id="PIRSR006278-2"/>
    </source>
</evidence>